<dbReference type="Proteomes" id="UP000734854">
    <property type="component" value="Unassembled WGS sequence"/>
</dbReference>
<comment type="similarity">
    <text evidence="10">Belongs to the protein kinase superfamily.</text>
</comment>
<evidence type="ECO:0000256" key="3">
    <source>
        <dbReference type="ARBA" id="ARBA00022679"/>
    </source>
</evidence>
<proteinExistence type="inferred from homology"/>
<dbReference type="GO" id="GO:0005524">
    <property type="term" value="F:ATP binding"/>
    <property type="evidence" value="ECO:0007669"/>
    <property type="project" value="UniProtKB-UniRule"/>
</dbReference>
<sequence length="483" mass="53675">MRRKSGSSNPSRNSTASSGHRASFESTPDRWATERSSAASFASPFATPGRGTTAAKRKNPMKELIRAIISFFSSSSSSSTTDAALSSGKFSRSLGSPYVTPVHRLHGNLRRYQGSDSPWRKESGTAKFTMEEILKATKNFSPMLRIGQGGFGIVYKGMLDDGTLIAVKRAKKTISNSHLSVEFRSEIKILGQVEHLNLVRYFGYLEENDERVVIIEYVPNGTLRQHLDGIQGNYLDLASRLDIAVDVTHAVTYLHMYADHPIIHRDIKSSNILLTDNLRAKVSDFGFARLGVNEAGVTHISTQVKGTAGYLDPEYLRTFHLTDKSDVFSFGVLLVELISARHPIERNRDLRERVTSNWVHVFFSSISQAMKKFRGGKAIEILDPVLPRTPANTLAVEKILELASRCLAPARQNRPAMKSCGEILWNIRKDYRELLSTDSLQRSPSWSQHYCVQFANVTEVAAAYHGTFLEIAGNIAPPLALKS</sequence>
<evidence type="ECO:0000256" key="7">
    <source>
        <dbReference type="ARBA" id="ARBA00047899"/>
    </source>
</evidence>
<feature type="compositionally biased region" description="Low complexity" evidence="11">
    <location>
        <begin position="1"/>
        <end position="19"/>
    </location>
</feature>
<keyword evidence="4 9" id="KW-0547">Nucleotide-binding</keyword>
<comment type="catalytic activity">
    <reaction evidence="7">
        <text>L-threonyl-[protein] + ATP = O-phospho-L-threonyl-[protein] + ADP + H(+)</text>
        <dbReference type="Rhea" id="RHEA:46608"/>
        <dbReference type="Rhea" id="RHEA-COMP:11060"/>
        <dbReference type="Rhea" id="RHEA-COMP:11605"/>
        <dbReference type="ChEBI" id="CHEBI:15378"/>
        <dbReference type="ChEBI" id="CHEBI:30013"/>
        <dbReference type="ChEBI" id="CHEBI:30616"/>
        <dbReference type="ChEBI" id="CHEBI:61977"/>
        <dbReference type="ChEBI" id="CHEBI:456216"/>
        <dbReference type="EC" id="2.7.11.1"/>
    </reaction>
</comment>
<keyword evidence="5" id="KW-0418">Kinase</keyword>
<organism evidence="13 14">
    <name type="scientific">Zingiber officinale</name>
    <name type="common">Ginger</name>
    <name type="synonym">Amomum zingiber</name>
    <dbReference type="NCBI Taxonomy" id="94328"/>
    <lineage>
        <taxon>Eukaryota</taxon>
        <taxon>Viridiplantae</taxon>
        <taxon>Streptophyta</taxon>
        <taxon>Embryophyta</taxon>
        <taxon>Tracheophyta</taxon>
        <taxon>Spermatophyta</taxon>
        <taxon>Magnoliopsida</taxon>
        <taxon>Liliopsida</taxon>
        <taxon>Zingiberales</taxon>
        <taxon>Zingiberaceae</taxon>
        <taxon>Zingiber</taxon>
    </lineage>
</organism>
<dbReference type="AlphaFoldDB" id="A0A8J5HYW0"/>
<dbReference type="EC" id="2.7.11.1" evidence="1"/>
<dbReference type="PANTHER" id="PTHR47989:SF71">
    <property type="entry name" value="PROTEIN KINASE DOMAIN-CONTAINING PROTEIN"/>
    <property type="match status" value="1"/>
</dbReference>
<evidence type="ECO:0000259" key="12">
    <source>
        <dbReference type="PROSITE" id="PS50011"/>
    </source>
</evidence>
<evidence type="ECO:0000313" key="14">
    <source>
        <dbReference type="Proteomes" id="UP000734854"/>
    </source>
</evidence>
<dbReference type="PANTHER" id="PTHR47989">
    <property type="entry name" value="OS01G0750732 PROTEIN"/>
    <property type="match status" value="1"/>
</dbReference>
<dbReference type="FunFam" id="1.10.510.10:FF:000300">
    <property type="entry name" value="Calmodulin-binding receptor-like cytoplasmic kinase 3"/>
    <property type="match status" value="1"/>
</dbReference>
<dbReference type="PROSITE" id="PS50011">
    <property type="entry name" value="PROTEIN_KINASE_DOM"/>
    <property type="match status" value="1"/>
</dbReference>
<feature type="compositionally biased region" description="Low complexity" evidence="11">
    <location>
        <begin position="36"/>
        <end position="46"/>
    </location>
</feature>
<name>A0A8J5HYW0_ZINOF</name>
<dbReference type="InterPro" id="IPR008271">
    <property type="entry name" value="Ser/Thr_kinase_AS"/>
</dbReference>
<dbReference type="Pfam" id="PF00069">
    <property type="entry name" value="Pkinase"/>
    <property type="match status" value="1"/>
</dbReference>
<dbReference type="InterPro" id="IPR000719">
    <property type="entry name" value="Prot_kinase_dom"/>
</dbReference>
<protein>
    <recommendedName>
        <fullName evidence="1">non-specific serine/threonine protein kinase</fullName>
        <ecNumber evidence="1">2.7.11.1</ecNumber>
    </recommendedName>
</protein>
<evidence type="ECO:0000256" key="2">
    <source>
        <dbReference type="ARBA" id="ARBA00022527"/>
    </source>
</evidence>
<evidence type="ECO:0000256" key="6">
    <source>
        <dbReference type="ARBA" id="ARBA00022840"/>
    </source>
</evidence>
<evidence type="ECO:0000313" key="13">
    <source>
        <dbReference type="EMBL" id="KAG6523011.1"/>
    </source>
</evidence>
<reference evidence="13 14" key="1">
    <citation type="submission" date="2020-08" db="EMBL/GenBank/DDBJ databases">
        <title>Plant Genome Project.</title>
        <authorList>
            <person name="Zhang R.-G."/>
        </authorList>
    </citation>
    <scope>NUCLEOTIDE SEQUENCE [LARGE SCALE GENOMIC DNA]</scope>
    <source>
        <tissue evidence="13">Rhizome</tissue>
    </source>
</reference>
<evidence type="ECO:0000256" key="4">
    <source>
        <dbReference type="ARBA" id="ARBA00022741"/>
    </source>
</evidence>
<gene>
    <name evidence="13" type="ORF">ZIOFF_020168</name>
</gene>
<dbReference type="Gene3D" id="3.30.200.20">
    <property type="entry name" value="Phosphorylase Kinase, domain 1"/>
    <property type="match status" value="1"/>
</dbReference>
<dbReference type="GO" id="GO:0004674">
    <property type="term" value="F:protein serine/threonine kinase activity"/>
    <property type="evidence" value="ECO:0007669"/>
    <property type="project" value="UniProtKB-KW"/>
</dbReference>
<keyword evidence="3" id="KW-0808">Transferase</keyword>
<dbReference type="InterPro" id="IPR011009">
    <property type="entry name" value="Kinase-like_dom_sf"/>
</dbReference>
<dbReference type="InterPro" id="IPR017441">
    <property type="entry name" value="Protein_kinase_ATP_BS"/>
</dbReference>
<keyword evidence="2 10" id="KW-0723">Serine/threonine-protein kinase</keyword>
<dbReference type="SMART" id="SM00220">
    <property type="entry name" value="S_TKc"/>
    <property type="match status" value="1"/>
</dbReference>
<dbReference type="SUPFAM" id="SSF56112">
    <property type="entry name" value="Protein kinase-like (PK-like)"/>
    <property type="match status" value="1"/>
</dbReference>
<dbReference type="EMBL" id="JACMSC010000005">
    <property type="protein sequence ID" value="KAG6523011.1"/>
    <property type="molecule type" value="Genomic_DNA"/>
</dbReference>
<dbReference type="PROSITE" id="PS00108">
    <property type="entry name" value="PROTEIN_KINASE_ST"/>
    <property type="match status" value="1"/>
</dbReference>
<feature type="binding site" evidence="9">
    <location>
        <position position="172"/>
    </location>
    <ligand>
        <name>ATP</name>
        <dbReference type="ChEBI" id="CHEBI:30616"/>
    </ligand>
</feature>
<keyword evidence="6 9" id="KW-0067">ATP-binding</keyword>
<evidence type="ECO:0000256" key="9">
    <source>
        <dbReference type="PROSITE-ProRule" id="PRU10141"/>
    </source>
</evidence>
<evidence type="ECO:0000256" key="8">
    <source>
        <dbReference type="ARBA" id="ARBA00048679"/>
    </source>
</evidence>
<dbReference type="PROSITE" id="PS00107">
    <property type="entry name" value="PROTEIN_KINASE_ATP"/>
    <property type="match status" value="1"/>
</dbReference>
<evidence type="ECO:0000256" key="5">
    <source>
        <dbReference type="ARBA" id="ARBA00022777"/>
    </source>
</evidence>
<comment type="caution">
    <text evidence="13">The sequence shown here is derived from an EMBL/GenBank/DDBJ whole genome shotgun (WGS) entry which is preliminary data.</text>
</comment>
<evidence type="ECO:0000256" key="10">
    <source>
        <dbReference type="RuleBase" id="RU000304"/>
    </source>
</evidence>
<dbReference type="Gene3D" id="1.10.510.10">
    <property type="entry name" value="Transferase(Phosphotransferase) domain 1"/>
    <property type="match status" value="1"/>
</dbReference>
<accession>A0A8J5HYW0</accession>
<feature type="domain" description="Protein kinase" evidence="12">
    <location>
        <begin position="140"/>
        <end position="435"/>
    </location>
</feature>
<keyword evidence="14" id="KW-1185">Reference proteome</keyword>
<evidence type="ECO:0000256" key="11">
    <source>
        <dbReference type="SAM" id="MobiDB-lite"/>
    </source>
</evidence>
<evidence type="ECO:0000256" key="1">
    <source>
        <dbReference type="ARBA" id="ARBA00012513"/>
    </source>
</evidence>
<comment type="catalytic activity">
    <reaction evidence="8">
        <text>L-seryl-[protein] + ATP = O-phospho-L-seryl-[protein] + ADP + H(+)</text>
        <dbReference type="Rhea" id="RHEA:17989"/>
        <dbReference type="Rhea" id="RHEA-COMP:9863"/>
        <dbReference type="Rhea" id="RHEA-COMP:11604"/>
        <dbReference type="ChEBI" id="CHEBI:15378"/>
        <dbReference type="ChEBI" id="CHEBI:29999"/>
        <dbReference type="ChEBI" id="CHEBI:30616"/>
        <dbReference type="ChEBI" id="CHEBI:83421"/>
        <dbReference type="ChEBI" id="CHEBI:456216"/>
        <dbReference type="EC" id="2.7.11.1"/>
    </reaction>
</comment>
<feature type="region of interest" description="Disordered" evidence="11">
    <location>
        <begin position="1"/>
        <end position="58"/>
    </location>
</feature>